<dbReference type="InterPro" id="IPR013381">
    <property type="entry name" value="CRISPR-assoc_prot_Cse1"/>
</dbReference>
<organism evidence="1 2">
    <name type="scientific">Gemelliphila palaticanis</name>
    <dbReference type="NCBI Taxonomy" id="81950"/>
    <lineage>
        <taxon>Bacteria</taxon>
        <taxon>Bacillati</taxon>
        <taxon>Bacillota</taxon>
        <taxon>Bacilli</taxon>
        <taxon>Bacillales</taxon>
        <taxon>Gemellaceae</taxon>
        <taxon>Gemelliphila</taxon>
    </lineage>
</organism>
<name>A0ABX2T0N6_9BACL</name>
<dbReference type="RefSeq" id="WP_179941887.1">
    <property type="nucleotide sequence ID" value="NZ_JACBYF010000029.1"/>
</dbReference>
<evidence type="ECO:0000313" key="1">
    <source>
        <dbReference type="EMBL" id="NYS48105.1"/>
    </source>
</evidence>
<proteinExistence type="predicted"/>
<dbReference type="Proteomes" id="UP000531840">
    <property type="component" value="Unassembled WGS sequence"/>
</dbReference>
<dbReference type="Pfam" id="PF09481">
    <property type="entry name" value="CRISPR_Cse1"/>
    <property type="match status" value="1"/>
</dbReference>
<protein>
    <submittedName>
        <fullName evidence="1">Type I-E CRISPR-associated protein Cse1/CasA</fullName>
    </submittedName>
</protein>
<dbReference type="Gene3D" id="1.10.132.100">
    <property type="match status" value="1"/>
</dbReference>
<comment type="caution">
    <text evidence="1">The sequence shown here is derived from an EMBL/GenBank/DDBJ whole genome shotgun (WGS) entry which is preliminary data.</text>
</comment>
<sequence>MTKFNLIDEPWISVIVDDSGERKDVSLRELFQNAKNYKDFGGDTKTQDFAVMRVVLSIIHTVFSRYDHTGNAYSYFEIDEKFRQTKFKNNYSYADYTAELESTWGHIWEEGTFPSILFEYLEKWHDRFYLFDEKYPFYQVTKDDIAPDKISKNKASIVSGKNINRLISESGNKIALFSPKSSEKNNKEILTEAQVARWLITFQGYTGLADKVIFGKDKYKASKGWLFDIGGVYLKGNNLFETLMVNSVLNHIDEDNNTFQNPCWEFSGEEVINQYFDSNIVDNIARLYTLWSRAIYINPDIDLSKGFECEIVKLPDVNHQNTYIEPMTLWRRNQNGENKNTHTPRKHVANVSLWRNFGLLIGTLVDESKKYPEIIKWKNDVCTEYNVDNIAICAVSMQDDGNATSWVPTDEILDSLIIDDYVLASTDDDEESTNWVTIITEIVEDTQRMVGFYYKQFLMDVAEIRGIDKEKFYNKKLEEMYAIIDQPFRYWLASIQPDSDNYEKEAEWTDELHSMILEEADKIIEQRNPKDYVGKEQDKSVKNIFTAYNILRRRLKFKK</sequence>
<dbReference type="EMBL" id="JACBYF010000029">
    <property type="protein sequence ID" value="NYS48105.1"/>
    <property type="molecule type" value="Genomic_DNA"/>
</dbReference>
<evidence type="ECO:0000313" key="2">
    <source>
        <dbReference type="Proteomes" id="UP000531840"/>
    </source>
</evidence>
<reference evidence="1 2" key="1">
    <citation type="submission" date="2020-07" db="EMBL/GenBank/DDBJ databases">
        <title>MOT database genomes.</title>
        <authorList>
            <person name="Joseph S."/>
            <person name="Aduse-Opoku J."/>
            <person name="Hashim A."/>
            <person name="Wade W."/>
            <person name="Curtis M."/>
        </authorList>
    </citation>
    <scope>NUCLEOTIDE SEQUENCE [LARGE SCALE GENOMIC DNA]</scope>
    <source>
        <strain evidence="1 2">CIP 106318</strain>
    </source>
</reference>
<keyword evidence="2" id="KW-1185">Reference proteome</keyword>
<gene>
    <name evidence="1" type="ORF">HZY85_07965</name>
</gene>
<accession>A0ABX2T0N6</accession>